<reference evidence="2 3" key="1">
    <citation type="journal article" date="2017" name="Mycologia">
        <title>Bifiguratus adelaidae, gen. et sp. nov., a new member of Mucoromycotina in endophytic and soil-dwelling habitats.</title>
        <authorList>
            <person name="Torres-Cruz T.J."/>
            <person name="Billingsley Tobias T.L."/>
            <person name="Almatruk M."/>
            <person name="Hesse C."/>
            <person name="Kuske C.R."/>
            <person name="Desiro A."/>
            <person name="Benucci G.M."/>
            <person name="Bonito G."/>
            <person name="Stajich J.E."/>
            <person name="Dunlap C."/>
            <person name="Arnold A.E."/>
            <person name="Porras-Alfaro A."/>
        </authorList>
    </citation>
    <scope>NUCLEOTIDE SEQUENCE [LARGE SCALE GENOMIC DNA]</scope>
    <source>
        <strain evidence="2 3">AZ0501</strain>
    </source>
</reference>
<gene>
    <name evidence="2" type="ORF">BZG36_02496</name>
</gene>
<comment type="caution">
    <text evidence="2">The sequence shown here is derived from an EMBL/GenBank/DDBJ whole genome shotgun (WGS) entry which is preliminary data.</text>
</comment>
<proteinExistence type="predicted"/>
<dbReference type="InterPro" id="IPR016193">
    <property type="entry name" value="Cytidine_deaminase-like"/>
</dbReference>
<sequence>MASETKDPKDAELMHMAIQEANRSEPVETAYCVGAVLVSVTGEILSTGYSRELPGNTHAEECCLGKLKDIGQAAGGTMYTTMEPCSHRLSGNKPCVERIIAVRIARVVVGVLEPPTFVENCVGVELLGNEGIKVEVVPNVAEECLRPNKHVLNK</sequence>
<accession>A0A261Y2T9</accession>
<organism evidence="2 3">
    <name type="scientific">Bifiguratus adelaidae</name>
    <dbReference type="NCBI Taxonomy" id="1938954"/>
    <lineage>
        <taxon>Eukaryota</taxon>
        <taxon>Fungi</taxon>
        <taxon>Fungi incertae sedis</taxon>
        <taxon>Mucoromycota</taxon>
        <taxon>Mucoromycotina</taxon>
        <taxon>Endogonomycetes</taxon>
        <taxon>Endogonales</taxon>
        <taxon>Endogonales incertae sedis</taxon>
        <taxon>Bifiguratus</taxon>
    </lineage>
</organism>
<feature type="domain" description="CMP/dCMP-type deaminase" evidence="1">
    <location>
        <begin position="8"/>
        <end position="120"/>
    </location>
</feature>
<dbReference type="GO" id="GO:0006139">
    <property type="term" value="P:nucleobase-containing compound metabolic process"/>
    <property type="evidence" value="ECO:0007669"/>
    <property type="project" value="UniProtKB-ARBA"/>
</dbReference>
<dbReference type="SUPFAM" id="SSF53927">
    <property type="entry name" value="Cytidine deaminase-like"/>
    <property type="match status" value="1"/>
</dbReference>
<dbReference type="Gene3D" id="3.40.140.10">
    <property type="entry name" value="Cytidine Deaminase, domain 2"/>
    <property type="match status" value="1"/>
</dbReference>
<dbReference type="PROSITE" id="PS51747">
    <property type="entry name" value="CYT_DCMP_DEAMINASES_2"/>
    <property type="match status" value="1"/>
</dbReference>
<dbReference type="PANTHER" id="PTHR11079:SF162">
    <property type="entry name" value="RIBOFLAVIN BIOSYNTHESIS PROTEIN PYRD, CHLOROPLASTIC"/>
    <property type="match status" value="1"/>
</dbReference>
<dbReference type="InterPro" id="IPR002125">
    <property type="entry name" value="CMP_dCMP_dom"/>
</dbReference>
<evidence type="ECO:0000313" key="2">
    <source>
        <dbReference type="EMBL" id="OZJ04902.1"/>
    </source>
</evidence>
<keyword evidence="3" id="KW-1185">Reference proteome</keyword>
<dbReference type="EMBL" id="MVBO01000027">
    <property type="protein sequence ID" value="OZJ04902.1"/>
    <property type="molecule type" value="Genomic_DNA"/>
</dbReference>
<protein>
    <recommendedName>
        <fullName evidence="1">CMP/dCMP-type deaminase domain-containing protein</fullName>
    </recommendedName>
</protein>
<dbReference type="OrthoDB" id="252265at2759"/>
<dbReference type="AlphaFoldDB" id="A0A261Y2T9"/>
<name>A0A261Y2T9_9FUNG</name>
<dbReference type="GO" id="GO:0008835">
    <property type="term" value="F:diaminohydroxyphosphoribosylaminopyrimidine deaminase activity"/>
    <property type="evidence" value="ECO:0007669"/>
    <property type="project" value="TreeGrafter"/>
</dbReference>
<evidence type="ECO:0000259" key="1">
    <source>
        <dbReference type="PROSITE" id="PS51747"/>
    </source>
</evidence>
<dbReference type="Pfam" id="PF18785">
    <property type="entry name" value="Inv-AAD"/>
    <property type="match status" value="1"/>
</dbReference>
<dbReference type="PANTHER" id="PTHR11079">
    <property type="entry name" value="CYTOSINE DEAMINASE FAMILY MEMBER"/>
    <property type="match status" value="1"/>
</dbReference>
<dbReference type="Proteomes" id="UP000242875">
    <property type="component" value="Unassembled WGS sequence"/>
</dbReference>
<evidence type="ECO:0000313" key="3">
    <source>
        <dbReference type="Proteomes" id="UP000242875"/>
    </source>
</evidence>